<dbReference type="InterPro" id="IPR002104">
    <property type="entry name" value="Integrase_catalytic"/>
</dbReference>
<name>A0A1T4LYS6_9FIRM</name>
<evidence type="ECO:0000256" key="6">
    <source>
        <dbReference type="ARBA" id="ARBA00022829"/>
    </source>
</evidence>
<dbReference type="PROSITE" id="PS51898">
    <property type="entry name" value="TYR_RECOMBINASE"/>
    <property type="match status" value="1"/>
</dbReference>
<proteinExistence type="inferred from homology"/>
<dbReference type="AlphaFoldDB" id="A0A1T4LYS6"/>
<comment type="subcellular location">
    <subcellularLocation>
        <location evidence="2">Cytoplasm</location>
    </subcellularLocation>
</comment>
<dbReference type="SUPFAM" id="SSF56349">
    <property type="entry name" value="DNA breaking-rejoining enzymes"/>
    <property type="match status" value="1"/>
</dbReference>
<dbReference type="InterPro" id="IPR010998">
    <property type="entry name" value="Integrase_recombinase_N"/>
</dbReference>
<evidence type="ECO:0000256" key="9">
    <source>
        <dbReference type="ARBA" id="ARBA00023172"/>
    </source>
</evidence>
<reference evidence="14 15" key="1">
    <citation type="submission" date="2017-02" db="EMBL/GenBank/DDBJ databases">
        <authorList>
            <person name="Peterson S.W."/>
        </authorList>
    </citation>
    <scope>NUCLEOTIDE SEQUENCE [LARGE SCALE GENOMIC DNA]</scope>
    <source>
        <strain evidence="14 15">ATCC 17233</strain>
    </source>
</reference>
<keyword evidence="9" id="KW-0233">DNA recombination</keyword>
<feature type="domain" description="Tyr recombinase" evidence="12">
    <location>
        <begin position="159"/>
        <end position="356"/>
    </location>
</feature>
<evidence type="ECO:0000256" key="2">
    <source>
        <dbReference type="ARBA" id="ARBA00004496"/>
    </source>
</evidence>
<evidence type="ECO:0000259" key="12">
    <source>
        <dbReference type="PROSITE" id="PS51898"/>
    </source>
</evidence>
<sequence length="364" mass="42238">MSENVENKPKTTNKNIHVPYAKELSKKQILRLREITSILPSYVNLFLRSIEETTQPRTRIAYAYDIKHFFEYLHEENPSLNNKPIKDISLQDLDKLTALDFDEYMSFITLYTRNGREYTNDARSKKRKLCALRVFFAYLYKSDFISQNVTTKVNLPKIRDKAIIRMDANETADFLDHVEFGIGLTKNQQRFHEKLSTRDLAIMTLMLSTGIRVSECVGLNIYDIDFNNMRIKVTRKGGNEAFVFFSDEAGEAIKAYLKERENITAADGHEDALFLSSQKKRLGVRSIELIVKKYSRTATPLKHITPHKLRSTYGTALYQETGDIYLVADILGHKDVNTTRKHYADMDENKKRANRNAVKLREEQ</sequence>
<dbReference type="GO" id="GO:0051301">
    <property type="term" value="P:cell division"/>
    <property type="evidence" value="ECO:0007669"/>
    <property type="project" value="UniProtKB-KW"/>
</dbReference>
<keyword evidence="5" id="KW-0132">Cell division</keyword>
<keyword evidence="4" id="KW-0963">Cytoplasm</keyword>
<evidence type="ECO:0000256" key="4">
    <source>
        <dbReference type="ARBA" id="ARBA00022490"/>
    </source>
</evidence>
<dbReference type="PROSITE" id="PS51900">
    <property type="entry name" value="CB"/>
    <property type="match status" value="1"/>
</dbReference>
<dbReference type="InterPro" id="IPR004107">
    <property type="entry name" value="Integrase_SAM-like_N"/>
</dbReference>
<dbReference type="InterPro" id="IPR011010">
    <property type="entry name" value="DNA_brk_join_enz"/>
</dbReference>
<dbReference type="GO" id="GO:0007059">
    <property type="term" value="P:chromosome segregation"/>
    <property type="evidence" value="ECO:0007669"/>
    <property type="project" value="UniProtKB-KW"/>
</dbReference>
<dbReference type="InterPro" id="IPR044068">
    <property type="entry name" value="CB"/>
</dbReference>
<dbReference type="InterPro" id="IPR013762">
    <property type="entry name" value="Integrase-like_cat_sf"/>
</dbReference>
<comment type="similarity">
    <text evidence="3">Belongs to the 'phage' integrase family.</text>
</comment>
<dbReference type="Gene3D" id="1.10.150.130">
    <property type="match status" value="1"/>
</dbReference>
<evidence type="ECO:0000256" key="10">
    <source>
        <dbReference type="ARBA" id="ARBA00023306"/>
    </source>
</evidence>
<evidence type="ECO:0000259" key="13">
    <source>
        <dbReference type="PROSITE" id="PS51900"/>
    </source>
</evidence>
<dbReference type="GO" id="GO:0005737">
    <property type="term" value="C:cytoplasm"/>
    <property type="evidence" value="ECO:0007669"/>
    <property type="project" value="UniProtKB-SubCell"/>
</dbReference>
<feature type="domain" description="Core-binding (CB)" evidence="13">
    <location>
        <begin position="37"/>
        <end position="140"/>
    </location>
</feature>
<dbReference type="OrthoDB" id="283809at2"/>
<dbReference type="Gene3D" id="1.10.443.10">
    <property type="entry name" value="Intergrase catalytic core"/>
    <property type="match status" value="1"/>
</dbReference>
<keyword evidence="10" id="KW-0131">Cell cycle</keyword>
<evidence type="ECO:0000313" key="14">
    <source>
        <dbReference type="EMBL" id="SJZ59812.1"/>
    </source>
</evidence>
<dbReference type="InterPro" id="IPR050090">
    <property type="entry name" value="Tyrosine_recombinase_XerCD"/>
</dbReference>
<keyword evidence="6" id="KW-0159">Chromosome partition</keyword>
<evidence type="ECO:0000313" key="15">
    <source>
        <dbReference type="Proteomes" id="UP000189857"/>
    </source>
</evidence>
<evidence type="ECO:0000256" key="5">
    <source>
        <dbReference type="ARBA" id="ARBA00022618"/>
    </source>
</evidence>
<organism evidence="14 15">
    <name type="scientific">Eubacterium ruminantium</name>
    <dbReference type="NCBI Taxonomy" id="42322"/>
    <lineage>
        <taxon>Bacteria</taxon>
        <taxon>Bacillati</taxon>
        <taxon>Bacillota</taxon>
        <taxon>Clostridia</taxon>
        <taxon>Eubacteriales</taxon>
        <taxon>Eubacteriaceae</taxon>
        <taxon>Eubacterium</taxon>
    </lineage>
</organism>
<dbReference type="Proteomes" id="UP000189857">
    <property type="component" value="Unassembled WGS sequence"/>
</dbReference>
<keyword evidence="8 11" id="KW-0238">DNA-binding</keyword>
<evidence type="ECO:0000256" key="1">
    <source>
        <dbReference type="ARBA" id="ARBA00003283"/>
    </source>
</evidence>
<accession>A0A1T4LYS6</accession>
<keyword evidence="15" id="KW-1185">Reference proteome</keyword>
<dbReference type="GO" id="GO:0003677">
    <property type="term" value="F:DNA binding"/>
    <property type="evidence" value="ECO:0007669"/>
    <property type="project" value="UniProtKB-UniRule"/>
</dbReference>
<dbReference type="Pfam" id="PF00589">
    <property type="entry name" value="Phage_integrase"/>
    <property type="match status" value="1"/>
</dbReference>
<protein>
    <submittedName>
        <fullName evidence="14">Integrase/recombinase XerC</fullName>
    </submittedName>
</protein>
<comment type="function">
    <text evidence="1">Site-specific tyrosine recombinase, which acts by catalyzing the cutting and rejoining of the recombining DNA molecules.</text>
</comment>
<evidence type="ECO:0000256" key="3">
    <source>
        <dbReference type="ARBA" id="ARBA00008857"/>
    </source>
</evidence>
<dbReference type="RefSeq" id="WP_078786855.1">
    <property type="nucleotide sequence ID" value="NZ_FMTO01000004.1"/>
</dbReference>
<dbReference type="Pfam" id="PF02899">
    <property type="entry name" value="Phage_int_SAM_1"/>
    <property type="match status" value="1"/>
</dbReference>
<evidence type="ECO:0000256" key="11">
    <source>
        <dbReference type="PROSITE-ProRule" id="PRU01248"/>
    </source>
</evidence>
<dbReference type="GO" id="GO:0015074">
    <property type="term" value="P:DNA integration"/>
    <property type="evidence" value="ECO:0007669"/>
    <property type="project" value="UniProtKB-KW"/>
</dbReference>
<evidence type="ECO:0000256" key="7">
    <source>
        <dbReference type="ARBA" id="ARBA00022908"/>
    </source>
</evidence>
<dbReference type="PANTHER" id="PTHR30349">
    <property type="entry name" value="PHAGE INTEGRASE-RELATED"/>
    <property type="match status" value="1"/>
</dbReference>
<keyword evidence="7" id="KW-0229">DNA integration</keyword>
<evidence type="ECO:0000256" key="8">
    <source>
        <dbReference type="ARBA" id="ARBA00023125"/>
    </source>
</evidence>
<gene>
    <name evidence="14" type="ORF">SAMN02745110_01013</name>
</gene>
<dbReference type="EMBL" id="FUXA01000006">
    <property type="protein sequence ID" value="SJZ59812.1"/>
    <property type="molecule type" value="Genomic_DNA"/>
</dbReference>
<dbReference type="PANTHER" id="PTHR30349:SF77">
    <property type="entry name" value="TYROSINE RECOMBINASE XERC"/>
    <property type="match status" value="1"/>
</dbReference>
<dbReference type="GO" id="GO:0006310">
    <property type="term" value="P:DNA recombination"/>
    <property type="evidence" value="ECO:0007669"/>
    <property type="project" value="UniProtKB-KW"/>
</dbReference>